<protein>
    <submittedName>
        <fullName evidence="2">Uncharacterized protein</fullName>
    </submittedName>
</protein>
<gene>
    <name evidence="2" type="ORF">DIATSA_LOCUS13449</name>
</gene>
<keyword evidence="3" id="KW-1185">Reference proteome</keyword>
<evidence type="ECO:0000313" key="2">
    <source>
        <dbReference type="EMBL" id="CAG9796248.1"/>
    </source>
</evidence>
<dbReference type="EMBL" id="OU893339">
    <property type="protein sequence ID" value="CAG9796248.1"/>
    <property type="molecule type" value="Genomic_DNA"/>
</dbReference>
<dbReference type="Proteomes" id="UP001153714">
    <property type="component" value="Chromosome 8"/>
</dbReference>
<accession>A0A9N9WLD7</accession>
<proteinExistence type="predicted"/>
<evidence type="ECO:0000313" key="3">
    <source>
        <dbReference type="Proteomes" id="UP001153714"/>
    </source>
</evidence>
<dbReference type="OrthoDB" id="7412301at2759"/>
<sequence>MEFNHNNSYHYHTKQEQPISIYFSLFPRARTCRVGAGSMAPGERARRLGAHARLATCVCGARARAVPSDRRARASRPRAHQVTYTGQDDSHSSNIMIEIGRPITPLILEYLSTSSMHGARAHCSCAARVSLVDKMIGIYARLGLSSRPVPLGAPPRDVVQQILDRAQDNNPPEEHKHESEHAMREIIAIAQTGMKSHTK</sequence>
<organism evidence="2 3">
    <name type="scientific">Diatraea saccharalis</name>
    <name type="common">sugarcane borer</name>
    <dbReference type="NCBI Taxonomy" id="40085"/>
    <lineage>
        <taxon>Eukaryota</taxon>
        <taxon>Metazoa</taxon>
        <taxon>Ecdysozoa</taxon>
        <taxon>Arthropoda</taxon>
        <taxon>Hexapoda</taxon>
        <taxon>Insecta</taxon>
        <taxon>Pterygota</taxon>
        <taxon>Neoptera</taxon>
        <taxon>Endopterygota</taxon>
        <taxon>Lepidoptera</taxon>
        <taxon>Glossata</taxon>
        <taxon>Ditrysia</taxon>
        <taxon>Pyraloidea</taxon>
        <taxon>Crambidae</taxon>
        <taxon>Crambinae</taxon>
        <taxon>Diatraea</taxon>
    </lineage>
</organism>
<reference evidence="2" key="2">
    <citation type="submission" date="2022-10" db="EMBL/GenBank/DDBJ databases">
        <authorList>
            <consortium name="ENA_rothamsted_submissions"/>
            <consortium name="culmorum"/>
            <person name="King R."/>
        </authorList>
    </citation>
    <scope>NUCLEOTIDE SEQUENCE</scope>
</reference>
<name>A0A9N9WLD7_9NEOP</name>
<reference evidence="2" key="1">
    <citation type="submission" date="2021-12" db="EMBL/GenBank/DDBJ databases">
        <authorList>
            <person name="King R."/>
        </authorList>
    </citation>
    <scope>NUCLEOTIDE SEQUENCE</scope>
</reference>
<feature type="region of interest" description="Disordered" evidence="1">
    <location>
        <begin position="69"/>
        <end position="89"/>
    </location>
</feature>
<dbReference type="AlphaFoldDB" id="A0A9N9WLD7"/>
<evidence type="ECO:0000256" key="1">
    <source>
        <dbReference type="SAM" id="MobiDB-lite"/>
    </source>
</evidence>